<keyword evidence="2" id="KW-1185">Reference proteome</keyword>
<sequence length="122" mass="14108">MFGWLKKDSNDTGVGQDFVHVISPLDDIKSALNEAIAGKYSKLDEVVKNIANYKDQFVVLETESFMNFYKQQLHLVLTGSYLYNIFFPYNLNQEKLVHKYRISELVLLAIAANDQLAEKYHE</sequence>
<feature type="non-terminal residue" evidence="1">
    <location>
        <position position="122"/>
    </location>
</feature>
<dbReference type="EMBL" id="CABPRJ010000725">
    <property type="protein sequence ID" value="VVC31259.1"/>
    <property type="molecule type" value="Genomic_DNA"/>
</dbReference>
<organism evidence="1 2">
    <name type="scientific">Cinara cedri</name>
    <dbReference type="NCBI Taxonomy" id="506608"/>
    <lineage>
        <taxon>Eukaryota</taxon>
        <taxon>Metazoa</taxon>
        <taxon>Ecdysozoa</taxon>
        <taxon>Arthropoda</taxon>
        <taxon>Hexapoda</taxon>
        <taxon>Insecta</taxon>
        <taxon>Pterygota</taxon>
        <taxon>Neoptera</taxon>
        <taxon>Paraneoptera</taxon>
        <taxon>Hemiptera</taxon>
        <taxon>Sternorrhyncha</taxon>
        <taxon>Aphidomorpha</taxon>
        <taxon>Aphidoidea</taxon>
        <taxon>Aphididae</taxon>
        <taxon>Lachninae</taxon>
        <taxon>Cinara</taxon>
    </lineage>
</organism>
<proteinExistence type="predicted"/>
<accession>A0A5E4MIQ9</accession>
<gene>
    <name evidence="1" type="ORF">CINCED_3A001297</name>
</gene>
<evidence type="ECO:0000313" key="2">
    <source>
        <dbReference type="Proteomes" id="UP000325440"/>
    </source>
</evidence>
<dbReference type="AlphaFoldDB" id="A0A5E4MIQ9"/>
<name>A0A5E4MIQ9_9HEMI</name>
<dbReference type="Proteomes" id="UP000325440">
    <property type="component" value="Unassembled WGS sequence"/>
</dbReference>
<protein>
    <submittedName>
        <fullName evidence="1">Uncharacterized protein</fullName>
    </submittedName>
</protein>
<evidence type="ECO:0000313" key="1">
    <source>
        <dbReference type="EMBL" id="VVC31259.1"/>
    </source>
</evidence>
<reference evidence="1 2" key="1">
    <citation type="submission" date="2019-08" db="EMBL/GenBank/DDBJ databases">
        <authorList>
            <person name="Alioto T."/>
            <person name="Alioto T."/>
            <person name="Gomez Garrido J."/>
        </authorList>
    </citation>
    <scope>NUCLEOTIDE SEQUENCE [LARGE SCALE GENOMIC DNA]</scope>
</reference>